<reference evidence="1 2" key="2">
    <citation type="submission" date="2007-08" db="EMBL/GenBank/DDBJ databases">
        <authorList>
            <person name="Fulton L."/>
            <person name="Clifton S."/>
            <person name="Fulton B."/>
            <person name="Xu J."/>
            <person name="Minx P."/>
            <person name="Pepin K.H."/>
            <person name="Johnson M."/>
            <person name="Thiruvilangam P."/>
            <person name="Bhonagiri V."/>
            <person name="Nash W.E."/>
            <person name="Wang C."/>
            <person name="Mardis E.R."/>
            <person name="Wilson R.K."/>
        </authorList>
    </citation>
    <scope>NUCLEOTIDE SEQUENCE [LARGE SCALE GENOMIC DNA]</scope>
    <source>
        <strain evidence="1 2">DSM 753</strain>
    </source>
</reference>
<reference evidence="1 2" key="1">
    <citation type="submission" date="2007-08" db="EMBL/GenBank/DDBJ databases">
        <title>Draft genome sequence of Clostridium leptum (DSM 753).</title>
        <authorList>
            <person name="Sudarsanam P."/>
            <person name="Ley R."/>
            <person name="Guruge J."/>
            <person name="Turnbaugh P.J."/>
            <person name="Mahowald M."/>
            <person name="Liep D."/>
            <person name="Gordon J."/>
        </authorList>
    </citation>
    <scope>NUCLEOTIDE SEQUENCE [LARGE SCALE GENOMIC DNA]</scope>
    <source>
        <strain evidence="1 2">DSM 753</strain>
    </source>
</reference>
<dbReference type="AlphaFoldDB" id="A7VTE1"/>
<accession>A7VTE1</accession>
<gene>
    <name evidence="1" type="ORF">CLOLEP_01833</name>
</gene>
<evidence type="ECO:0000313" key="1">
    <source>
        <dbReference type="EMBL" id="EDO61437.1"/>
    </source>
</evidence>
<name>A7VTE1_9FIRM</name>
<sequence length="41" mass="5008">MAGFHLILRLELEPEYQLQGQVYHIQLVYRLVKKEIQKRLI</sequence>
<evidence type="ECO:0000313" key="2">
    <source>
        <dbReference type="Proteomes" id="UP000003490"/>
    </source>
</evidence>
<dbReference type="EMBL" id="ABCB02000018">
    <property type="protein sequence ID" value="EDO61437.1"/>
    <property type="molecule type" value="Genomic_DNA"/>
</dbReference>
<dbReference type="Proteomes" id="UP000003490">
    <property type="component" value="Unassembled WGS sequence"/>
</dbReference>
<organism evidence="1 2">
    <name type="scientific">[Clostridium] leptum DSM 753</name>
    <dbReference type="NCBI Taxonomy" id="428125"/>
    <lineage>
        <taxon>Bacteria</taxon>
        <taxon>Bacillati</taxon>
        <taxon>Bacillota</taxon>
        <taxon>Clostridia</taxon>
        <taxon>Eubacteriales</taxon>
        <taxon>Oscillospiraceae</taxon>
        <taxon>Oscillospiraceae incertae sedis</taxon>
    </lineage>
</organism>
<dbReference type="HOGENOM" id="CLU_3268064_0_0_9"/>
<comment type="caution">
    <text evidence="1">The sequence shown here is derived from an EMBL/GenBank/DDBJ whole genome shotgun (WGS) entry which is preliminary data.</text>
</comment>
<proteinExistence type="predicted"/>
<protein>
    <submittedName>
        <fullName evidence="1">Uncharacterized protein</fullName>
    </submittedName>
</protein>